<reference evidence="1" key="1">
    <citation type="journal article" date="2023" name="Mol. Biol. Evol.">
        <title>Third-Generation Sequencing Reveals the Adaptive Role of the Epigenome in Three Deep-Sea Polychaetes.</title>
        <authorList>
            <person name="Perez M."/>
            <person name="Aroh O."/>
            <person name="Sun Y."/>
            <person name="Lan Y."/>
            <person name="Juniper S.K."/>
            <person name="Young C.R."/>
            <person name="Angers B."/>
            <person name="Qian P.Y."/>
        </authorList>
    </citation>
    <scope>NUCLEOTIDE SEQUENCE</scope>
    <source>
        <strain evidence="1">R07B-5</strain>
    </source>
</reference>
<keyword evidence="2" id="KW-1185">Reference proteome</keyword>
<organism evidence="1 2">
    <name type="scientific">Ridgeia piscesae</name>
    <name type="common">Tubeworm</name>
    <dbReference type="NCBI Taxonomy" id="27915"/>
    <lineage>
        <taxon>Eukaryota</taxon>
        <taxon>Metazoa</taxon>
        <taxon>Spiralia</taxon>
        <taxon>Lophotrochozoa</taxon>
        <taxon>Annelida</taxon>
        <taxon>Polychaeta</taxon>
        <taxon>Sedentaria</taxon>
        <taxon>Canalipalpata</taxon>
        <taxon>Sabellida</taxon>
        <taxon>Siboglinidae</taxon>
        <taxon>Ridgeia</taxon>
    </lineage>
</organism>
<dbReference type="EMBL" id="JAODUO010000444">
    <property type="protein sequence ID" value="KAK2180417.1"/>
    <property type="molecule type" value="Genomic_DNA"/>
</dbReference>
<name>A0AAD9KZG1_RIDPI</name>
<dbReference type="Proteomes" id="UP001209878">
    <property type="component" value="Unassembled WGS sequence"/>
</dbReference>
<proteinExistence type="predicted"/>
<evidence type="ECO:0000313" key="1">
    <source>
        <dbReference type="EMBL" id="KAK2180417.1"/>
    </source>
</evidence>
<comment type="caution">
    <text evidence="1">The sequence shown here is derived from an EMBL/GenBank/DDBJ whole genome shotgun (WGS) entry which is preliminary data.</text>
</comment>
<protein>
    <submittedName>
        <fullName evidence="1">Uncharacterized protein</fullName>
    </submittedName>
</protein>
<dbReference type="AlphaFoldDB" id="A0AAD9KZG1"/>
<accession>A0AAD9KZG1</accession>
<evidence type="ECO:0000313" key="2">
    <source>
        <dbReference type="Proteomes" id="UP001209878"/>
    </source>
</evidence>
<gene>
    <name evidence="1" type="ORF">NP493_444g02023</name>
</gene>
<sequence length="99" mass="10652">MATHYSLRLPWLLTPPSLSSSSTSSSSLLSNNSFILNNFPNFPIRSTSESESLLDASSNGDVFEVGPMSACNSSVFLIFLRTESSDDVGELACKLATRV</sequence>